<keyword evidence="3" id="KW-1185">Reference proteome</keyword>
<dbReference type="RefSeq" id="WP_012859726.1">
    <property type="nucleotide sequence ID" value="NC_013517.1"/>
</dbReference>
<proteinExistence type="predicted"/>
<accession>D1AKW1</accession>
<dbReference type="HOGENOM" id="CLU_1650941_0_0_0"/>
<organism evidence="2 3">
    <name type="scientific">Sebaldella termitidis (strain ATCC 33386 / NCTC 11300)</name>
    <dbReference type="NCBI Taxonomy" id="526218"/>
    <lineage>
        <taxon>Bacteria</taxon>
        <taxon>Fusobacteriati</taxon>
        <taxon>Fusobacteriota</taxon>
        <taxon>Fusobacteriia</taxon>
        <taxon>Fusobacteriales</taxon>
        <taxon>Leptotrichiaceae</taxon>
        <taxon>Sebaldella</taxon>
    </lineage>
</organism>
<evidence type="ECO:0000256" key="1">
    <source>
        <dbReference type="SAM" id="Phobius"/>
    </source>
</evidence>
<keyword evidence="1" id="KW-0812">Transmembrane</keyword>
<reference evidence="3" key="1">
    <citation type="submission" date="2009-09" db="EMBL/GenBank/DDBJ databases">
        <title>The complete chromosome of Sebaldella termitidis ATCC 33386.</title>
        <authorList>
            <consortium name="US DOE Joint Genome Institute (JGI-PGF)"/>
            <person name="Lucas S."/>
            <person name="Copeland A."/>
            <person name="Lapidus A."/>
            <person name="Glavina del Rio T."/>
            <person name="Dalin E."/>
            <person name="Tice H."/>
            <person name="Bruce D."/>
            <person name="Goodwin L."/>
            <person name="Pitluck S."/>
            <person name="Kyrpides N."/>
            <person name="Mavromatis K."/>
            <person name="Ivanova N."/>
            <person name="Mikhailova N."/>
            <person name="Sims D."/>
            <person name="Meincke L."/>
            <person name="Brettin T."/>
            <person name="Detter J.C."/>
            <person name="Han C."/>
            <person name="Larimer F."/>
            <person name="Land M."/>
            <person name="Hauser L."/>
            <person name="Markowitz V."/>
            <person name="Cheng J.F."/>
            <person name="Hugenholtz P."/>
            <person name="Woyke T."/>
            <person name="Wu D."/>
            <person name="Eisen J.A."/>
        </authorList>
    </citation>
    <scope>NUCLEOTIDE SEQUENCE [LARGE SCALE GENOMIC DNA]</scope>
    <source>
        <strain evidence="3">ATCC 33386 / NCTC 11300</strain>
    </source>
</reference>
<protein>
    <submittedName>
        <fullName evidence="2">Uncharacterized protein</fullName>
    </submittedName>
</protein>
<dbReference type="Proteomes" id="UP000000845">
    <property type="component" value="Chromosome"/>
</dbReference>
<dbReference type="eggNOG" id="ENOG502ZMSY">
    <property type="taxonomic scope" value="Bacteria"/>
</dbReference>
<dbReference type="STRING" id="526218.Sterm_0242"/>
<sequence length="160" mass="18579">MKNKGGLLLEFILNIFIFSIILLLLFTFMKRIVIIQNYKTKVRTAGENTLYLFNVLKKNIKERDKEKFLYKGKKSNFFIINENGVSDTGNSLLYKADGEFYLIKFNKPKLLISSSQTPESFKKYDTLAKLDSLVFRTKSDLLLIIFEINGNTTEQVINLK</sequence>
<dbReference type="AlphaFoldDB" id="D1AKW1"/>
<dbReference type="KEGG" id="str:Sterm_0242"/>
<gene>
    <name evidence="2" type="ordered locus">Sterm_0242</name>
</gene>
<keyword evidence="1" id="KW-0472">Membrane</keyword>
<reference evidence="2 3" key="2">
    <citation type="journal article" date="2010" name="Stand. Genomic Sci.">
        <title>Complete genome sequence of Sebaldella termitidis type strain (NCTC 11300).</title>
        <authorList>
            <person name="Harmon-Smith M."/>
            <person name="Celia L."/>
            <person name="Chertkov O."/>
            <person name="Lapidus A."/>
            <person name="Copeland A."/>
            <person name="Glavina Del Rio T."/>
            <person name="Nolan M."/>
            <person name="Lucas S."/>
            <person name="Tice H."/>
            <person name="Cheng J.F."/>
            <person name="Han C."/>
            <person name="Detter J.C."/>
            <person name="Bruce D."/>
            <person name="Goodwin L."/>
            <person name="Pitluck S."/>
            <person name="Pati A."/>
            <person name="Liolios K."/>
            <person name="Ivanova N."/>
            <person name="Mavromatis K."/>
            <person name="Mikhailova N."/>
            <person name="Chen A."/>
            <person name="Palaniappan K."/>
            <person name="Land M."/>
            <person name="Hauser L."/>
            <person name="Chang Y.J."/>
            <person name="Jeffries C.D."/>
            <person name="Brettin T."/>
            <person name="Goker M."/>
            <person name="Beck B."/>
            <person name="Bristow J."/>
            <person name="Eisen J.A."/>
            <person name="Markowitz V."/>
            <person name="Hugenholtz P."/>
            <person name="Kyrpides N.C."/>
            <person name="Klenk H.P."/>
            <person name="Chen F."/>
        </authorList>
    </citation>
    <scope>NUCLEOTIDE SEQUENCE [LARGE SCALE GENOMIC DNA]</scope>
    <source>
        <strain evidence="3">ATCC 33386 / NCTC 11300</strain>
    </source>
</reference>
<dbReference type="EMBL" id="CP001739">
    <property type="protein sequence ID" value="ACZ07127.1"/>
    <property type="molecule type" value="Genomic_DNA"/>
</dbReference>
<keyword evidence="1" id="KW-1133">Transmembrane helix</keyword>
<feature type="transmembrane region" description="Helical" evidence="1">
    <location>
        <begin position="6"/>
        <end position="29"/>
    </location>
</feature>
<evidence type="ECO:0000313" key="3">
    <source>
        <dbReference type="Proteomes" id="UP000000845"/>
    </source>
</evidence>
<name>D1AKW1_SEBTE</name>
<evidence type="ECO:0000313" key="2">
    <source>
        <dbReference type="EMBL" id="ACZ07127.1"/>
    </source>
</evidence>